<dbReference type="GO" id="GO:0003978">
    <property type="term" value="F:UDP-glucose 4-epimerase activity"/>
    <property type="evidence" value="ECO:0007669"/>
    <property type="project" value="UniProtKB-EC"/>
</dbReference>
<dbReference type="AlphaFoldDB" id="A0AAC9CZU2"/>
<proteinExistence type="predicted"/>
<dbReference type="InterPro" id="IPR001509">
    <property type="entry name" value="Epimerase_deHydtase"/>
</dbReference>
<accession>A0AAC9CZU2</accession>
<dbReference type="InterPro" id="IPR050177">
    <property type="entry name" value="Lipid_A_modif_metabolic_enz"/>
</dbReference>
<dbReference type="GeneID" id="32308059"/>
<dbReference type="EMBL" id="CP016907">
    <property type="protein sequence ID" value="AOC95296.1"/>
    <property type="molecule type" value="Genomic_DNA"/>
</dbReference>
<dbReference type="PANTHER" id="PTHR43245:SF58">
    <property type="entry name" value="BLL5923 PROTEIN"/>
    <property type="match status" value="1"/>
</dbReference>
<feature type="domain" description="NAD-dependent epimerase/dehydratase" evidence="1">
    <location>
        <begin position="3"/>
        <end position="204"/>
    </location>
</feature>
<protein>
    <submittedName>
        <fullName evidence="2">UDP-glucose 4-epimerase</fullName>
        <ecNumber evidence="2">5.1.3.2</ecNumber>
    </submittedName>
</protein>
<dbReference type="RefSeq" id="WP_066033557.1">
    <property type="nucleotide sequence ID" value="NZ_CP016907.1"/>
</dbReference>
<dbReference type="InterPro" id="IPR036291">
    <property type="entry name" value="NAD(P)-bd_dom_sf"/>
</dbReference>
<organism evidence="2 3">
    <name type="scientific">Flavobacterium anhuiense</name>
    <dbReference type="NCBI Taxonomy" id="459526"/>
    <lineage>
        <taxon>Bacteria</taxon>
        <taxon>Pseudomonadati</taxon>
        <taxon>Bacteroidota</taxon>
        <taxon>Flavobacteriia</taxon>
        <taxon>Flavobacteriales</taxon>
        <taxon>Flavobacteriaceae</taxon>
        <taxon>Flavobacterium</taxon>
    </lineage>
</organism>
<keyword evidence="2" id="KW-0413">Isomerase</keyword>
<gene>
    <name evidence="2" type="primary">galE_3</name>
    <name evidence="2" type="ORF">BB050_02180</name>
</gene>
<dbReference type="Proteomes" id="UP000093276">
    <property type="component" value="Chromosome"/>
</dbReference>
<sequence length="300" mass="33072">MNILITGANGFLGKSIYKELCNENDIITISRENADINADLSKMIPVFFKKIDLVVHCAGKAHMIPKNAEEKKAFFDVNVEGTLNLLRGLENNVELPKYLVLISSVAVYGLEYGLKIDENYPLAAIDPYGISKIEAEKIIIDWCAKNNVIGTILRLPLLVGENPPGNLGAMLKAIEKGYYFNIGGGLARKSMVLKRDVASFIMKASFVGGIYNLTDGFHPSFSELSEAICKIKNKKTPLSLPSCLANFIGKLGDSLGRKSPINSLKLKKITSDLTFDDSKARKVLNWQPQSVINYLKDNNI</sequence>
<dbReference type="EC" id="5.1.3.2" evidence="2"/>
<dbReference type="SUPFAM" id="SSF51735">
    <property type="entry name" value="NAD(P)-binding Rossmann-fold domains"/>
    <property type="match status" value="1"/>
</dbReference>
<evidence type="ECO:0000259" key="1">
    <source>
        <dbReference type="Pfam" id="PF01370"/>
    </source>
</evidence>
<evidence type="ECO:0000313" key="2">
    <source>
        <dbReference type="EMBL" id="AOC95296.1"/>
    </source>
</evidence>
<dbReference type="Gene3D" id="3.40.50.720">
    <property type="entry name" value="NAD(P)-binding Rossmann-like Domain"/>
    <property type="match status" value="1"/>
</dbReference>
<evidence type="ECO:0000313" key="3">
    <source>
        <dbReference type="Proteomes" id="UP000093276"/>
    </source>
</evidence>
<dbReference type="PANTHER" id="PTHR43245">
    <property type="entry name" value="BIFUNCTIONAL POLYMYXIN RESISTANCE PROTEIN ARNA"/>
    <property type="match status" value="1"/>
</dbReference>
<reference evidence="2 3" key="1">
    <citation type="submission" date="2016-08" db="EMBL/GenBank/DDBJ databases">
        <title>Complete genome sequence of Flavobacterium johnsoniae strain GSE09, a volatile-producing biocontrol agent isolated from cucumber (Cucumis sativus).</title>
        <authorList>
            <person name="Jeong J.-J."/>
            <person name="Oh J.Y."/>
            <person name="Jim Y.J."/>
            <person name="Sang M.K."/>
            <person name="Kim K.D."/>
        </authorList>
    </citation>
    <scope>NUCLEOTIDE SEQUENCE [LARGE SCALE GENOMIC DNA]</scope>
    <source>
        <strain evidence="2 3">GSE09</strain>
    </source>
</reference>
<name>A0AAC9CZU2_9FLAO</name>
<dbReference type="KEGG" id="fjg:BB050_02180"/>
<dbReference type="Pfam" id="PF01370">
    <property type="entry name" value="Epimerase"/>
    <property type="match status" value="1"/>
</dbReference>